<gene>
    <name evidence="1" type="ORF">Vadar_014415</name>
</gene>
<dbReference type="Proteomes" id="UP000828048">
    <property type="component" value="Chromosome 1"/>
</dbReference>
<name>A0ACB7XQM7_9ERIC</name>
<keyword evidence="2" id="KW-1185">Reference proteome</keyword>
<comment type="caution">
    <text evidence="1">The sequence shown here is derived from an EMBL/GenBank/DDBJ whole genome shotgun (WGS) entry which is preliminary data.</text>
</comment>
<accession>A0ACB7XQM7</accession>
<evidence type="ECO:0000313" key="2">
    <source>
        <dbReference type="Proteomes" id="UP000828048"/>
    </source>
</evidence>
<organism evidence="1 2">
    <name type="scientific">Vaccinium darrowii</name>
    <dbReference type="NCBI Taxonomy" id="229202"/>
    <lineage>
        <taxon>Eukaryota</taxon>
        <taxon>Viridiplantae</taxon>
        <taxon>Streptophyta</taxon>
        <taxon>Embryophyta</taxon>
        <taxon>Tracheophyta</taxon>
        <taxon>Spermatophyta</taxon>
        <taxon>Magnoliopsida</taxon>
        <taxon>eudicotyledons</taxon>
        <taxon>Gunneridae</taxon>
        <taxon>Pentapetalae</taxon>
        <taxon>asterids</taxon>
        <taxon>Ericales</taxon>
        <taxon>Ericaceae</taxon>
        <taxon>Vaccinioideae</taxon>
        <taxon>Vaccinieae</taxon>
        <taxon>Vaccinium</taxon>
    </lineage>
</organism>
<reference evidence="1 2" key="1">
    <citation type="journal article" date="2021" name="Hortic Res">
        <title>High-quality reference genome and annotation aids understanding of berry development for evergreen blueberry (Vaccinium darrowii).</title>
        <authorList>
            <person name="Yu J."/>
            <person name="Hulse-Kemp A.M."/>
            <person name="Babiker E."/>
            <person name="Staton M."/>
        </authorList>
    </citation>
    <scope>NUCLEOTIDE SEQUENCE [LARGE SCALE GENOMIC DNA]</scope>
    <source>
        <strain evidence="2">cv. NJ 8807/NJ 8810</strain>
        <tissue evidence="1">Young leaf</tissue>
    </source>
</reference>
<dbReference type="EMBL" id="CM037151">
    <property type="protein sequence ID" value="KAH7843254.1"/>
    <property type="molecule type" value="Genomic_DNA"/>
</dbReference>
<proteinExistence type="predicted"/>
<evidence type="ECO:0000313" key="1">
    <source>
        <dbReference type="EMBL" id="KAH7843254.1"/>
    </source>
</evidence>
<sequence length="105" mass="12120">MFLLSVLTFKKHAILVISGYDANKDSMTVVSDSCRHSLYLYDDLECPGYRFGRCRQCKSRVGIQHRVTKDDAMKWFQVKYEGVTLNQIAEYWGLGLGHCSVFFLL</sequence>
<protein>
    <submittedName>
        <fullName evidence="1">Uncharacterized protein</fullName>
    </submittedName>
</protein>